<sequence length="508" mass="58245">MDAQVYINDLDMQARVARRMEMADGLDKNILEPIDQVMTTHNPYSQQFMNARSLLIERAGPEYQAAVEEYVRRDRAGEARPEDNPEMRLQEFFPDDENFKPHLGAAEHRDIILGGGTVEEYVRRDRAGEARPEDNLEMRLQEFFPDDENFKPHLHVDETQTLRISSFDLGAAEHRDIILYPRQGGVERILEPRASYDPLQYPSLFPYGEPGWTLDLPYAGTSDDPNIGAISLPEYEAYLLHDRTDSESLILQACRLTQPYCVDQKAKCEQSRLRYIENNQLLFTLETLQGLTDALRMNRSTVAVNEDVAHRSSTGCSNFSRKRGVAAAEPEPSNFGRNVIIPPTFTGGPRFMYEHFSDAMSIVREMVTPNLFIMMTCNPNWLEINEILRRDEQASDRPDIVARVFVQKLKTLIKDLDEGVLVVEAAKVHVVENQKRGLSHAHILLIMRPENKPVSDVDGLVSTELPAKQKHMKRSFRICFMAPWTAKSQLSLFEEWEMLEEVFQSVLK</sequence>
<dbReference type="STRING" id="4795.A0A225WK06"/>
<proteinExistence type="predicted"/>
<organism evidence="2 3">
    <name type="scientific">Phytophthora megakarya</name>
    <dbReference type="NCBI Taxonomy" id="4795"/>
    <lineage>
        <taxon>Eukaryota</taxon>
        <taxon>Sar</taxon>
        <taxon>Stramenopiles</taxon>
        <taxon>Oomycota</taxon>
        <taxon>Peronosporomycetes</taxon>
        <taxon>Peronosporales</taxon>
        <taxon>Peronosporaceae</taxon>
        <taxon>Phytophthora</taxon>
    </lineage>
</organism>
<evidence type="ECO:0000259" key="1">
    <source>
        <dbReference type="Pfam" id="PF14214"/>
    </source>
</evidence>
<name>A0A225WK06_9STRA</name>
<keyword evidence="2" id="KW-0067">ATP-binding</keyword>
<keyword evidence="2" id="KW-0547">Nucleotide-binding</keyword>
<dbReference type="PANTHER" id="PTHR45786">
    <property type="entry name" value="DNA BINDING PROTEIN-LIKE"/>
    <property type="match status" value="1"/>
</dbReference>
<evidence type="ECO:0000313" key="2">
    <source>
        <dbReference type="EMBL" id="OWZ18061.1"/>
    </source>
</evidence>
<dbReference type="EMBL" id="NBNE01000648">
    <property type="protein sequence ID" value="OWZ18061.1"/>
    <property type="molecule type" value="Genomic_DNA"/>
</dbReference>
<gene>
    <name evidence="2" type="ORF">PHMEG_0007915</name>
</gene>
<reference evidence="3" key="1">
    <citation type="submission" date="2017-03" db="EMBL/GenBank/DDBJ databases">
        <title>Phytopthora megakarya and P. palmivora, two closely related causual agents of cacao black pod achieved similar genome size and gene model numbers by different mechanisms.</title>
        <authorList>
            <person name="Ali S."/>
            <person name="Shao J."/>
            <person name="Larry D.J."/>
            <person name="Kronmiller B."/>
            <person name="Shen D."/>
            <person name="Strem M.D."/>
            <person name="Melnick R.L."/>
            <person name="Guiltinan M.J."/>
            <person name="Tyler B.M."/>
            <person name="Meinhardt L.W."/>
            <person name="Bailey B.A."/>
        </authorList>
    </citation>
    <scope>NUCLEOTIDE SEQUENCE [LARGE SCALE GENOMIC DNA]</scope>
    <source>
        <strain evidence="3">zdho120</strain>
    </source>
</reference>
<keyword evidence="3" id="KW-1185">Reference proteome</keyword>
<accession>A0A225WK06</accession>
<dbReference type="Pfam" id="PF14214">
    <property type="entry name" value="Helitron_like_N"/>
    <property type="match status" value="1"/>
</dbReference>
<keyword evidence="2" id="KW-0378">Hydrolase</keyword>
<protein>
    <submittedName>
        <fullName evidence="2">Helitron helicase</fullName>
    </submittedName>
</protein>
<keyword evidence="2" id="KW-0347">Helicase</keyword>
<comment type="caution">
    <text evidence="2">The sequence shown here is derived from an EMBL/GenBank/DDBJ whole genome shotgun (WGS) entry which is preliminary data.</text>
</comment>
<evidence type="ECO:0000313" key="3">
    <source>
        <dbReference type="Proteomes" id="UP000198211"/>
    </source>
</evidence>
<dbReference type="AlphaFoldDB" id="A0A225WK06"/>
<dbReference type="InterPro" id="IPR025476">
    <property type="entry name" value="Helitron_helicase-like"/>
</dbReference>
<dbReference type="GO" id="GO:0004386">
    <property type="term" value="F:helicase activity"/>
    <property type="evidence" value="ECO:0007669"/>
    <property type="project" value="UniProtKB-KW"/>
</dbReference>
<dbReference type="OrthoDB" id="116564at2759"/>
<dbReference type="PANTHER" id="PTHR45786:SF74">
    <property type="entry name" value="ATP-DEPENDENT DNA HELICASE"/>
    <property type="match status" value="1"/>
</dbReference>
<dbReference type="Proteomes" id="UP000198211">
    <property type="component" value="Unassembled WGS sequence"/>
</dbReference>
<feature type="domain" description="Helitron helicase-like" evidence="1">
    <location>
        <begin position="235"/>
        <end position="445"/>
    </location>
</feature>